<evidence type="ECO:0000313" key="3">
    <source>
        <dbReference type="Proteomes" id="UP001497516"/>
    </source>
</evidence>
<dbReference type="InterPro" id="IPR019448">
    <property type="entry name" value="NT-C2"/>
</dbReference>
<keyword evidence="3" id="KW-1185">Reference proteome</keyword>
<dbReference type="PROSITE" id="PS51840">
    <property type="entry name" value="C2_NT"/>
    <property type="match status" value="1"/>
</dbReference>
<protein>
    <recommendedName>
        <fullName evidence="1">C2 NT-type domain-containing protein</fullName>
    </recommendedName>
</protein>
<name>A0AAV2D9F1_9ROSI</name>
<feature type="domain" description="C2 NT-type" evidence="1">
    <location>
        <begin position="82"/>
        <end position="230"/>
    </location>
</feature>
<dbReference type="InterPro" id="IPR048972">
    <property type="entry name" value="PMI1_PMIR1-2_C"/>
</dbReference>
<sequence length="1036" mass="114693">MMLSKTEYANAEEDEKMHSGQLLRDIEAISRALYLQKPRSDVRSKSVGKTRATCSKPRISDEHHHFNEKNSVWNWKKSLKSLAHIGHKRFDVCFFLHVHSIEGLPLGFNDLSLSVHCKRKDHVVSSRPSRVMRGVAEFDEALMHRCYVYGSRTGPQNSAKYDGKLFVIYVSVTGTLDIDFGKRWVDLTKLLPCTLEELETEKNSGKWTTSFGLAGKAKGATLNVSFGFSLERDRNSVSQVNQNSSVLDHLTPYFPRNTEARMRFAASMSDEIHCVRSIPHSMNHENPLCFQSVDVKKFDEVPQNVGLELSKSIKFLYQKLNEVNLHNSDDLDALAAHLWPENSNVGLDLDRSSSKDGCDDEFEFTIIDQGIEMPEKFESEIMRTCPSDVGLDGSVIETVDINEIIMDDDESIAAQKMSHVQEIVDDIGSLLVAPSDDEKKTRSVYGSSSEDPEAVCLVPGDYAVESPSSFNYFTEHENYMEMKSDCATHSSVKRSLSFDEVTESVANDFLNMLGSDGGSFRINSDCIAESPRERLLREFEKDALSCGDFIMDCNLSRDDGRSAYVGEAGSSYGSICQDFDHPLSIRTLRKEQPLAIELPSRRTTVRVLEDMETEALMREWGLNEDAFQSSPHDYSGGFGSPIEVACGKAFELPPLGDGFGPLLRIRNGGYLRSTSSIYGHSKNVRNLNIQISPQVVLPATMGCDILEILQHLASVGTEKLSSQTKRLMPLQDLTGQSLDQIVLAPTRSAASTHRFDSPSLYSNVCDSEMASEYVSLEDLVPLALDKIEVLSIQGLRIQSGMSDEMSPETICPPQSGRELHVLDDIRENSSAAVGLLDLSLTLDEWLRIDAGMSNEGEVSQQATAVLRAHQAKPINIVSDILGGGSPVRYGVLGNNLTVAFMIQLRDPLRDCEPVGALMLALIQAQREFLHLDLAEEGPIGFKICDVHVSGLNTDPGRTQLWGTKAQQQSGVRWLLASGLSKSHKYPVSNSKAIVVSHPQQNSKVATGDILWSISCGWEEGAGFTRNPDVEIPGQCH</sequence>
<evidence type="ECO:0000313" key="2">
    <source>
        <dbReference type="EMBL" id="CAL1370505.1"/>
    </source>
</evidence>
<dbReference type="PANTHER" id="PTHR33414:SF10">
    <property type="entry name" value="PROTEIN PLASTID MOVEMENT IMPAIRED 1-RELATED 2"/>
    <property type="match status" value="1"/>
</dbReference>
<dbReference type="AlphaFoldDB" id="A0AAV2D9F1"/>
<evidence type="ECO:0000259" key="1">
    <source>
        <dbReference type="PROSITE" id="PS51840"/>
    </source>
</evidence>
<dbReference type="EMBL" id="OZ034815">
    <property type="protein sequence ID" value="CAL1370505.1"/>
    <property type="molecule type" value="Genomic_DNA"/>
</dbReference>
<reference evidence="2 3" key="1">
    <citation type="submission" date="2024-04" db="EMBL/GenBank/DDBJ databases">
        <authorList>
            <person name="Fracassetti M."/>
        </authorList>
    </citation>
    <scope>NUCLEOTIDE SEQUENCE [LARGE SCALE GENOMIC DNA]</scope>
</reference>
<organism evidence="2 3">
    <name type="scientific">Linum trigynum</name>
    <dbReference type="NCBI Taxonomy" id="586398"/>
    <lineage>
        <taxon>Eukaryota</taxon>
        <taxon>Viridiplantae</taxon>
        <taxon>Streptophyta</taxon>
        <taxon>Embryophyta</taxon>
        <taxon>Tracheophyta</taxon>
        <taxon>Spermatophyta</taxon>
        <taxon>Magnoliopsida</taxon>
        <taxon>eudicotyledons</taxon>
        <taxon>Gunneridae</taxon>
        <taxon>Pentapetalae</taxon>
        <taxon>rosids</taxon>
        <taxon>fabids</taxon>
        <taxon>Malpighiales</taxon>
        <taxon>Linaceae</taxon>
        <taxon>Linum</taxon>
    </lineage>
</organism>
<dbReference type="Pfam" id="PF21745">
    <property type="entry name" value="PMI1_PMIR1-2_C"/>
    <property type="match status" value="2"/>
</dbReference>
<dbReference type="InterPro" id="IPR039614">
    <property type="entry name" value="PMI1-like"/>
</dbReference>
<dbReference type="Pfam" id="PF10358">
    <property type="entry name" value="NT-C2"/>
    <property type="match status" value="1"/>
</dbReference>
<gene>
    <name evidence="2" type="ORF">LTRI10_LOCUS12628</name>
</gene>
<accession>A0AAV2D9F1</accession>
<dbReference type="PANTHER" id="PTHR33414">
    <property type="entry name" value="PROTEIN PLASTID MOVEMENT IMPAIRED 1-RELATED 1"/>
    <property type="match status" value="1"/>
</dbReference>
<proteinExistence type="predicted"/>
<dbReference type="Proteomes" id="UP001497516">
    <property type="component" value="Chromosome 2"/>
</dbReference>